<gene>
    <name evidence="2" type="ORF">PHSY_005267</name>
</gene>
<evidence type="ECO:0000313" key="2">
    <source>
        <dbReference type="EMBL" id="GAC97681.1"/>
    </source>
</evidence>
<dbReference type="AlphaFoldDB" id="R9P8I8"/>
<keyword evidence="3" id="KW-1185">Reference proteome</keyword>
<dbReference type="HOGENOM" id="CLU_2122148_0_0_1"/>
<reference evidence="3" key="1">
    <citation type="journal article" date="2013" name="Genome Announc.">
        <title>Draft genome sequence of the basidiomycetous yeast-like fungus Pseudozyma hubeiensis SY62, which produces an abundant amount of the biosurfactant mannosylerythritol lipids.</title>
        <authorList>
            <person name="Konishi M."/>
            <person name="Hatada Y."/>
            <person name="Horiuchi J."/>
        </authorList>
    </citation>
    <scope>NUCLEOTIDE SEQUENCE [LARGE SCALE GENOMIC DNA]</scope>
    <source>
        <strain evidence="3">SY62</strain>
    </source>
</reference>
<feature type="compositionally biased region" description="Basic and acidic residues" evidence="1">
    <location>
        <begin position="1"/>
        <end position="11"/>
    </location>
</feature>
<accession>R9P8I8</accession>
<proteinExistence type="predicted"/>
<evidence type="ECO:0000313" key="3">
    <source>
        <dbReference type="Proteomes" id="UP000014071"/>
    </source>
</evidence>
<evidence type="ECO:0000256" key="1">
    <source>
        <dbReference type="SAM" id="MobiDB-lite"/>
    </source>
</evidence>
<organism evidence="2 3">
    <name type="scientific">Pseudozyma hubeiensis (strain SY62)</name>
    <name type="common">Yeast</name>
    <dbReference type="NCBI Taxonomy" id="1305764"/>
    <lineage>
        <taxon>Eukaryota</taxon>
        <taxon>Fungi</taxon>
        <taxon>Dikarya</taxon>
        <taxon>Basidiomycota</taxon>
        <taxon>Ustilaginomycotina</taxon>
        <taxon>Ustilaginomycetes</taxon>
        <taxon>Ustilaginales</taxon>
        <taxon>Ustilaginaceae</taxon>
        <taxon>Pseudozyma</taxon>
    </lineage>
</organism>
<feature type="region of interest" description="Disordered" evidence="1">
    <location>
        <begin position="1"/>
        <end position="38"/>
    </location>
</feature>
<dbReference type="EMBL" id="DF238810">
    <property type="protein sequence ID" value="GAC97681.1"/>
    <property type="molecule type" value="Genomic_DNA"/>
</dbReference>
<protein>
    <submittedName>
        <fullName evidence="2">Uncharacterized protein</fullName>
    </submittedName>
</protein>
<feature type="compositionally biased region" description="Basic and acidic residues" evidence="1">
    <location>
        <begin position="27"/>
        <end position="38"/>
    </location>
</feature>
<dbReference type="Proteomes" id="UP000014071">
    <property type="component" value="Unassembled WGS sequence"/>
</dbReference>
<dbReference type="RefSeq" id="XP_012191268.1">
    <property type="nucleotide sequence ID" value="XM_012335878.1"/>
</dbReference>
<dbReference type="GeneID" id="24110547"/>
<sequence length="114" mass="12440">MKTNSTDEHGLSLRSKGRSKATFPTQAKDDPEPSRSEKTVLNECTCDRSSAHHAVQPMLFVDSLSIGLVATAIDEERCSRYPPTEHALSENVEIAGTIAHLVHPFANTQPHTST</sequence>
<name>R9P8I8_PSEHS</name>